<dbReference type="Gene3D" id="3.30.1490.20">
    <property type="entry name" value="ATP-grasp fold, A domain"/>
    <property type="match status" value="1"/>
</dbReference>
<dbReference type="PANTHER" id="PTHR11609">
    <property type="entry name" value="PURINE BIOSYNTHESIS PROTEIN 6/7, PUR6/7"/>
    <property type="match status" value="1"/>
</dbReference>
<feature type="binding site" evidence="5">
    <location>
        <position position="181"/>
    </location>
    <ligand>
        <name>ATP</name>
        <dbReference type="ChEBI" id="CHEBI:30616"/>
    </ligand>
</feature>
<dbReference type="Proteomes" id="UP000238196">
    <property type="component" value="Unassembled WGS sequence"/>
</dbReference>
<evidence type="ECO:0000256" key="6">
    <source>
        <dbReference type="RuleBase" id="RU361200"/>
    </source>
</evidence>
<dbReference type="OrthoDB" id="9804625at2"/>
<feature type="binding site" evidence="5">
    <location>
        <begin position="143"/>
        <end position="149"/>
    </location>
    <ligand>
        <name>ATP</name>
        <dbReference type="ChEBI" id="CHEBI:30616"/>
    </ligand>
</feature>
<sequence length="360" mass="39277">MKLGILGAGQLARMLALAGYPLGLRFTAFDPAKEACASDVCPVVCAAYEDEAALKAFAESVDCVTFEFENVALESARYLEQFVPVFPSSRALEATQDRLDEKNMFRGLGVETPGFEPINAKEDILKAAESLGLPLVVKTRRFGYDGKGQFVLRSLGQAEQLWAELGSVPLIAEAFVPFDREVSIVAVRSQQGDMRFYPLTENEHRNGILHKSVPLVDDPMTAQAQQYVATLMESLGYVGTLALELFQVGGRLLANEFAPRVHNSGHWTIEGAETSQFENHVRAVAGIPLGDTRSVEFSTMINLIGDFPDRGAIQNVDGAHFHDYGKSPRAGRKIGHITITANSTELLSERVSAVVDVMKV</sequence>
<feature type="binding site" evidence="5">
    <location>
        <begin position="255"/>
        <end position="256"/>
    </location>
    <ligand>
        <name>ATP</name>
        <dbReference type="ChEBI" id="CHEBI:30616"/>
    </ligand>
</feature>
<dbReference type="NCBIfam" id="NF004676">
    <property type="entry name" value="PRK06019.1-2"/>
    <property type="match status" value="1"/>
</dbReference>
<dbReference type="InterPro" id="IPR011054">
    <property type="entry name" value="Rudment_hybrid_motif"/>
</dbReference>
<dbReference type="GO" id="GO:0034028">
    <property type="term" value="F:5-(carboxyamino)imidazole ribonucleotide synthase activity"/>
    <property type="evidence" value="ECO:0007669"/>
    <property type="project" value="UniProtKB-UniRule"/>
</dbReference>
<feature type="binding site" evidence="5">
    <location>
        <begin position="173"/>
        <end position="176"/>
    </location>
    <ligand>
        <name>ATP</name>
        <dbReference type="ChEBI" id="CHEBI:30616"/>
    </ligand>
</feature>
<accession>A0A2S5KX62</accession>
<dbReference type="GO" id="GO:0046872">
    <property type="term" value="F:metal ion binding"/>
    <property type="evidence" value="ECO:0007669"/>
    <property type="project" value="InterPro"/>
</dbReference>
<comment type="pathway">
    <text evidence="5 6">Purine metabolism; IMP biosynthesis via de novo pathway; 5-amino-1-(5-phospho-D-ribosyl)imidazole-4-carboxylate from 5-amino-1-(5-phospho-D-ribosyl)imidazole (N5-CAIR route): step 1/2.</text>
</comment>
<dbReference type="InterPro" id="IPR011761">
    <property type="entry name" value="ATP-grasp"/>
</dbReference>
<evidence type="ECO:0000256" key="1">
    <source>
        <dbReference type="ARBA" id="ARBA00022598"/>
    </source>
</evidence>
<evidence type="ECO:0000256" key="5">
    <source>
        <dbReference type="HAMAP-Rule" id="MF_01928"/>
    </source>
</evidence>
<dbReference type="GO" id="GO:0004638">
    <property type="term" value="F:phosphoribosylaminoimidazole carboxylase activity"/>
    <property type="evidence" value="ECO:0007669"/>
    <property type="project" value="InterPro"/>
</dbReference>
<name>A0A2S5KX62_9PROT</name>
<evidence type="ECO:0000313" key="8">
    <source>
        <dbReference type="EMBL" id="PPC79444.1"/>
    </source>
</evidence>
<comment type="function">
    <text evidence="5">Catalyzes the ATP-dependent conversion of 5-aminoimidazole ribonucleotide (AIR) and HCO(3)(-) to N5-carboxyaminoimidazole ribonucleotide (N5-CAIR).</text>
</comment>
<keyword evidence="3 5" id="KW-0658">Purine biosynthesis</keyword>
<dbReference type="NCBIfam" id="NF004679">
    <property type="entry name" value="PRK06019.1-5"/>
    <property type="match status" value="1"/>
</dbReference>
<dbReference type="Pfam" id="PF22660">
    <property type="entry name" value="RS_preATP-grasp-like"/>
    <property type="match status" value="1"/>
</dbReference>
<comment type="similarity">
    <text evidence="5 6">Belongs to the PurK/PurT family.</text>
</comment>
<evidence type="ECO:0000313" key="9">
    <source>
        <dbReference type="Proteomes" id="UP000238196"/>
    </source>
</evidence>
<reference evidence="8 9" key="1">
    <citation type="submission" date="2018-02" db="EMBL/GenBank/DDBJ databases">
        <title>novel marine gammaproteobacteria from coastal saline agro ecosystem.</title>
        <authorList>
            <person name="Krishnan R."/>
            <person name="Ramesh Kumar N."/>
        </authorList>
    </citation>
    <scope>NUCLEOTIDE SEQUENCE [LARGE SCALE GENOMIC DNA]</scope>
    <source>
        <strain evidence="8 9">228</strain>
    </source>
</reference>
<keyword evidence="1 5" id="KW-0436">Ligase</keyword>
<dbReference type="GO" id="GO:0005524">
    <property type="term" value="F:ATP binding"/>
    <property type="evidence" value="ECO:0007669"/>
    <property type="project" value="UniProtKB-UniRule"/>
</dbReference>
<comment type="catalytic activity">
    <reaction evidence="5 6">
        <text>5-amino-1-(5-phospho-beta-D-ribosyl)imidazole + hydrogencarbonate + ATP = 5-carboxyamino-1-(5-phospho-D-ribosyl)imidazole + ADP + phosphate + 2 H(+)</text>
        <dbReference type="Rhea" id="RHEA:19317"/>
        <dbReference type="ChEBI" id="CHEBI:15378"/>
        <dbReference type="ChEBI" id="CHEBI:17544"/>
        <dbReference type="ChEBI" id="CHEBI:30616"/>
        <dbReference type="ChEBI" id="CHEBI:43474"/>
        <dbReference type="ChEBI" id="CHEBI:58730"/>
        <dbReference type="ChEBI" id="CHEBI:137981"/>
        <dbReference type="ChEBI" id="CHEBI:456216"/>
        <dbReference type="EC" id="6.3.4.18"/>
    </reaction>
</comment>
<feature type="binding site" evidence="5">
    <location>
        <position position="98"/>
    </location>
    <ligand>
        <name>ATP</name>
        <dbReference type="ChEBI" id="CHEBI:30616"/>
    </ligand>
</feature>
<dbReference type="FunFam" id="3.40.50.20:FF:000016">
    <property type="entry name" value="N5-carboxyaminoimidazole ribonucleotide synthase"/>
    <property type="match status" value="1"/>
</dbReference>
<dbReference type="UniPathway" id="UPA00074">
    <property type="reaction ID" value="UER00942"/>
</dbReference>
<keyword evidence="4 5" id="KW-0067">ATP-binding</keyword>
<dbReference type="SUPFAM" id="SSF52440">
    <property type="entry name" value="PreATP-grasp domain"/>
    <property type="match status" value="1"/>
</dbReference>
<dbReference type="FunFam" id="3.30.1490.20:FF:000015">
    <property type="entry name" value="N5-carboxyaminoimidazole ribonucleotide synthase"/>
    <property type="match status" value="1"/>
</dbReference>
<dbReference type="Gene3D" id="3.30.470.20">
    <property type="entry name" value="ATP-grasp fold, B domain"/>
    <property type="match status" value="1"/>
</dbReference>
<gene>
    <name evidence="5 6" type="primary">purK</name>
    <name evidence="8" type="ORF">C4K68_00585</name>
</gene>
<dbReference type="InterPro" id="IPR054350">
    <property type="entry name" value="PurT/PurK_preATP-grasp"/>
</dbReference>
<evidence type="ECO:0000259" key="7">
    <source>
        <dbReference type="PROSITE" id="PS50975"/>
    </source>
</evidence>
<dbReference type="InterPro" id="IPR003135">
    <property type="entry name" value="ATP-grasp_carboxylate-amine"/>
</dbReference>
<dbReference type="InterPro" id="IPR013815">
    <property type="entry name" value="ATP_grasp_subdomain_1"/>
</dbReference>
<dbReference type="GO" id="GO:0006189">
    <property type="term" value="P:'de novo' IMP biosynthetic process"/>
    <property type="evidence" value="ECO:0007669"/>
    <property type="project" value="UniProtKB-UniRule"/>
</dbReference>
<dbReference type="PROSITE" id="PS50975">
    <property type="entry name" value="ATP_GRASP"/>
    <property type="match status" value="1"/>
</dbReference>
<dbReference type="AlphaFoldDB" id="A0A2S5KX62"/>
<organism evidence="8 9">
    <name type="scientific">Proteobacteria bacterium 228</name>
    <dbReference type="NCBI Taxonomy" id="2083153"/>
    <lineage>
        <taxon>Bacteria</taxon>
        <taxon>Pseudomonadati</taxon>
        <taxon>Pseudomonadota</taxon>
    </lineage>
</organism>
<protein>
    <recommendedName>
        <fullName evidence="5 6">N5-carboxyaminoimidazole ribonucleotide synthase</fullName>
        <shortName evidence="5 6">N5-CAIR synthase</shortName>
        <ecNumber evidence="5 6">6.3.4.18</ecNumber>
    </recommendedName>
    <alternativeName>
        <fullName evidence="5 6">5-(carboxyamino)imidazole ribonucleotide synthetase</fullName>
    </alternativeName>
</protein>
<dbReference type="GO" id="GO:0005829">
    <property type="term" value="C:cytosol"/>
    <property type="evidence" value="ECO:0007669"/>
    <property type="project" value="TreeGrafter"/>
</dbReference>
<feature type="binding site" evidence="5">
    <location>
        <position position="138"/>
    </location>
    <ligand>
        <name>ATP</name>
        <dbReference type="ChEBI" id="CHEBI:30616"/>
    </ligand>
</feature>
<dbReference type="Gene3D" id="3.40.50.20">
    <property type="match status" value="1"/>
</dbReference>
<feature type="domain" description="ATP-grasp" evidence="7">
    <location>
        <begin position="102"/>
        <end position="285"/>
    </location>
</feature>
<comment type="subunit">
    <text evidence="5 6">Homodimer.</text>
</comment>
<dbReference type="Pfam" id="PF02222">
    <property type="entry name" value="ATP-grasp"/>
    <property type="match status" value="1"/>
</dbReference>
<dbReference type="SUPFAM" id="SSF51246">
    <property type="entry name" value="Rudiment single hybrid motif"/>
    <property type="match status" value="1"/>
</dbReference>
<dbReference type="EMBL" id="PRLP01000001">
    <property type="protein sequence ID" value="PPC79444.1"/>
    <property type="molecule type" value="Genomic_DNA"/>
</dbReference>
<dbReference type="PANTHER" id="PTHR11609:SF5">
    <property type="entry name" value="PHOSPHORIBOSYLAMINOIMIDAZOLE CARBOXYLASE"/>
    <property type="match status" value="1"/>
</dbReference>
<dbReference type="SUPFAM" id="SSF56059">
    <property type="entry name" value="Glutathione synthetase ATP-binding domain-like"/>
    <property type="match status" value="1"/>
</dbReference>
<evidence type="ECO:0000256" key="4">
    <source>
        <dbReference type="ARBA" id="ARBA00022840"/>
    </source>
</evidence>
<evidence type="ECO:0000256" key="2">
    <source>
        <dbReference type="ARBA" id="ARBA00022741"/>
    </source>
</evidence>
<dbReference type="EC" id="6.3.4.18" evidence="5 6"/>
<keyword evidence="2 5" id="KW-0547">Nucleotide-binding</keyword>
<dbReference type="NCBIfam" id="TIGR01161">
    <property type="entry name" value="purK"/>
    <property type="match status" value="1"/>
</dbReference>
<evidence type="ECO:0000256" key="3">
    <source>
        <dbReference type="ARBA" id="ARBA00022755"/>
    </source>
</evidence>
<comment type="function">
    <text evidence="6">Catalyzes the ATP-dependent conversion of 5-aminoimidazole ribonucleotide (AIR) and HCO(3)- to N5-carboxyaminoimidazole ribonucleotide (N5-CAIR).</text>
</comment>
<dbReference type="InterPro" id="IPR005875">
    <property type="entry name" value="PurK"/>
</dbReference>
<dbReference type="Pfam" id="PF17769">
    <property type="entry name" value="PurK_C"/>
    <property type="match status" value="1"/>
</dbReference>
<comment type="caution">
    <text evidence="8">The sequence shown here is derived from an EMBL/GenBank/DDBJ whole genome shotgun (WGS) entry which is preliminary data.</text>
</comment>
<dbReference type="InterPro" id="IPR040686">
    <property type="entry name" value="PurK_C"/>
</dbReference>
<feature type="binding site" evidence="5">
    <location>
        <position position="204"/>
    </location>
    <ligand>
        <name>ATP</name>
        <dbReference type="ChEBI" id="CHEBI:30616"/>
    </ligand>
</feature>
<dbReference type="InterPro" id="IPR016185">
    <property type="entry name" value="PreATP-grasp_dom_sf"/>
</dbReference>
<dbReference type="HAMAP" id="MF_01928">
    <property type="entry name" value="PurK"/>
    <property type="match status" value="1"/>
</dbReference>
<proteinExistence type="inferred from homology"/>